<evidence type="ECO:0000256" key="1">
    <source>
        <dbReference type="ARBA" id="ARBA00022553"/>
    </source>
</evidence>
<accession>A0A7Y9JQF0</accession>
<name>A0A7Y9JQF0_9ACTN</name>
<evidence type="ECO:0000256" key="2">
    <source>
        <dbReference type="PROSITE-ProRule" id="PRU00169"/>
    </source>
</evidence>
<reference evidence="4 5" key="1">
    <citation type="submission" date="2020-07" db="EMBL/GenBank/DDBJ databases">
        <title>Sequencing the genomes of 1000 actinobacteria strains.</title>
        <authorList>
            <person name="Klenk H.-P."/>
        </authorList>
    </citation>
    <scope>NUCLEOTIDE SEQUENCE [LARGE SCALE GENOMIC DNA]</scope>
    <source>
        <strain evidence="4 5">DSM 18965</strain>
    </source>
</reference>
<dbReference type="SUPFAM" id="SSF52172">
    <property type="entry name" value="CheY-like"/>
    <property type="match status" value="1"/>
</dbReference>
<sequence length="127" mass="13484">MPSVLVVDDDDDVRMVTCISLSKVGGWDVLEASRGREALELAASARPDAILLDLMMPDMDGITTFRLLQDDPVTRDIPVILLTAKSRVGPTQPWDGLAVTGVLAKPFSPMELPGDVAALLGWSAPGA</sequence>
<dbReference type="RefSeq" id="WP_179615687.1">
    <property type="nucleotide sequence ID" value="NZ_CP059163.1"/>
</dbReference>
<evidence type="ECO:0000313" key="4">
    <source>
        <dbReference type="EMBL" id="NYD58012.1"/>
    </source>
</evidence>
<feature type="domain" description="Response regulatory" evidence="3">
    <location>
        <begin position="3"/>
        <end position="120"/>
    </location>
</feature>
<dbReference type="EMBL" id="JACCBE010000001">
    <property type="protein sequence ID" value="NYD58012.1"/>
    <property type="molecule type" value="Genomic_DNA"/>
</dbReference>
<feature type="modified residue" description="4-aspartylphosphate" evidence="2">
    <location>
        <position position="53"/>
    </location>
</feature>
<organism evidence="4 5">
    <name type="scientific">Nocardioides marinisabuli</name>
    <dbReference type="NCBI Taxonomy" id="419476"/>
    <lineage>
        <taxon>Bacteria</taxon>
        <taxon>Bacillati</taxon>
        <taxon>Actinomycetota</taxon>
        <taxon>Actinomycetes</taxon>
        <taxon>Propionibacteriales</taxon>
        <taxon>Nocardioidaceae</taxon>
        <taxon>Nocardioides</taxon>
    </lineage>
</organism>
<dbReference type="Pfam" id="PF00072">
    <property type="entry name" value="Response_reg"/>
    <property type="match status" value="1"/>
</dbReference>
<dbReference type="InterPro" id="IPR001789">
    <property type="entry name" value="Sig_transdc_resp-reg_receiver"/>
</dbReference>
<proteinExistence type="predicted"/>
<dbReference type="AlphaFoldDB" id="A0A7Y9JQF0"/>
<dbReference type="InterPro" id="IPR050595">
    <property type="entry name" value="Bact_response_regulator"/>
</dbReference>
<dbReference type="InterPro" id="IPR011006">
    <property type="entry name" value="CheY-like_superfamily"/>
</dbReference>
<gene>
    <name evidence="4" type="ORF">BKA08_002250</name>
</gene>
<dbReference type="PANTHER" id="PTHR44591">
    <property type="entry name" value="STRESS RESPONSE REGULATOR PROTEIN 1"/>
    <property type="match status" value="1"/>
</dbReference>
<dbReference type="PANTHER" id="PTHR44591:SF22">
    <property type="entry name" value="CHEY SUBFAMILY"/>
    <property type="match status" value="1"/>
</dbReference>
<dbReference type="SMART" id="SM00448">
    <property type="entry name" value="REC"/>
    <property type="match status" value="1"/>
</dbReference>
<comment type="caution">
    <text evidence="4">The sequence shown here is derived from an EMBL/GenBank/DDBJ whole genome shotgun (WGS) entry which is preliminary data.</text>
</comment>
<dbReference type="Gene3D" id="3.40.50.2300">
    <property type="match status" value="1"/>
</dbReference>
<evidence type="ECO:0000313" key="5">
    <source>
        <dbReference type="Proteomes" id="UP000516957"/>
    </source>
</evidence>
<dbReference type="Proteomes" id="UP000516957">
    <property type="component" value="Unassembled WGS sequence"/>
</dbReference>
<protein>
    <submittedName>
        <fullName evidence="4">CheY-like chemotaxis protein</fullName>
    </submittedName>
</protein>
<dbReference type="GO" id="GO:0000160">
    <property type="term" value="P:phosphorelay signal transduction system"/>
    <property type="evidence" value="ECO:0007669"/>
    <property type="project" value="InterPro"/>
</dbReference>
<evidence type="ECO:0000259" key="3">
    <source>
        <dbReference type="PROSITE" id="PS50110"/>
    </source>
</evidence>
<keyword evidence="1 2" id="KW-0597">Phosphoprotein</keyword>
<keyword evidence="5" id="KW-1185">Reference proteome</keyword>
<dbReference type="PROSITE" id="PS50110">
    <property type="entry name" value="RESPONSE_REGULATORY"/>
    <property type="match status" value="1"/>
</dbReference>